<evidence type="ECO:0000259" key="3">
    <source>
        <dbReference type="PROSITE" id="PS50158"/>
    </source>
</evidence>
<feature type="region of interest" description="Disordered" evidence="2">
    <location>
        <begin position="236"/>
        <end position="289"/>
    </location>
</feature>
<dbReference type="GeneTree" id="ENSGT00530000063983"/>
<evidence type="ECO:0000256" key="2">
    <source>
        <dbReference type="SAM" id="MobiDB-lite"/>
    </source>
</evidence>
<feature type="region of interest" description="Disordered" evidence="2">
    <location>
        <begin position="316"/>
        <end position="352"/>
    </location>
</feature>
<dbReference type="InParanoid" id="H2ZRL7"/>
<dbReference type="GO" id="GO:0002218">
    <property type="term" value="P:activation of innate immune response"/>
    <property type="evidence" value="ECO:0007669"/>
    <property type="project" value="InterPro"/>
</dbReference>
<reference evidence="4" key="2">
    <citation type="submission" date="2025-08" db="UniProtKB">
        <authorList>
            <consortium name="Ensembl"/>
        </authorList>
    </citation>
    <scope>IDENTIFICATION</scope>
</reference>
<evidence type="ECO:0000313" key="5">
    <source>
        <dbReference type="Proteomes" id="UP000008672"/>
    </source>
</evidence>
<keyword evidence="5" id="KW-1185">Reference proteome</keyword>
<dbReference type="FunCoup" id="H2ZRL7">
    <property type="interactions" value="577"/>
</dbReference>
<dbReference type="PROSITE" id="PS50158">
    <property type="entry name" value="ZF_CCHC"/>
    <property type="match status" value="2"/>
</dbReference>
<dbReference type="EMBL" id="AFYH01282042">
    <property type="status" value="NOT_ANNOTATED_CDS"/>
    <property type="molecule type" value="Genomic_DNA"/>
</dbReference>
<dbReference type="InterPro" id="IPR057811">
    <property type="entry name" value="RBD_ZCCHC3_2nd"/>
</dbReference>
<dbReference type="Proteomes" id="UP000008672">
    <property type="component" value="Unassembled WGS sequence"/>
</dbReference>
<dbReference type="InterPro" id="IPR042509">
    <property type="entry name" value="ZCCHC3"/>
</dbReference>
<feature type="compositionally biased region" description="Polar residues" evidence="2">
    <location>
        <begin position="251"/>
        <end position="260"/>
    </location>
</feature>
<dbReference type="SUPFAM" id="SSF57756">
    <property type="entry name" value="Retrovirus zinc finger-like domains"/>
    <property type="match status" value="1"/>
</dbReference>
<dbReference type="Ensembl" id="ENSLACT00000000039.1">
    <property type="protein sequence ID" value="ENSLACP00000000038.1"/>
    <property type="gene ID" value="ENSLACG00000000032.1"/>
</dbReference>
<dbReference type="Gene3D" id="4.10.60.10">
    <property type="entry name" value="Zinc finger, CCHC-type"/>
    <property type="match status" value="1"/>
</dbReference>
<dbReference type="eggNOG" id="KOG4400">
    <property type="taxonomic scope" value="Eukaryota"/>
</dbReference>
<sequence>MFWIGTRWGKELIIDSLRFIPLHVFALIHISGSRDYDIIFRNSAFLDMFWARYEEVKNDVLWKDFEVIKISENVNRYITILFKTEVVPSLDISFWLRRRSREVSALKPMFGRNGFGVGGYNVAVKLFSTDKGLVHLPNFITIGNDRGFLFYPGQPKVCHKCGSARHFGADCTRLFCARCGQIGHLTRECKKEVKCKLCGEEGHIYFHCPRSEKNCLPAELLVGLSVEEQMNLDAEEMEPVEKNKGPIGASNAVSASNVNDKGQGLLQKNIRKTSAGDSSKDGGKKLKKTKNTEDLSIVDISTTILNTIPAVFRKKNKSGFSSDISDDVVTLTRDDASNGKPDASRGKENVPD</sequence>
<dbReference type="GO" id="GO:0003690">
    <property type="term" value="F:double-stranded DNA binding"/>
    <property type="evidence" value="ECO:0007669"/>
    <property type="project" value="InterPro"/>
</dbReference>
<dbReference type="AlphaFoldDB" id="H2ZRL7"/>
<feature type="compositionally biased region" description="Basic and acidic residues" evidence="2">
    <location>
        <begin position="332"/>
        <end position="352"/>
    </location>
</feature>
<reference evidence="4" key="3">
    <citation type="submission" date="2025-09" db="UniProtKB">
        <authorList>
            <consortium name="Ensembl"/>
        </authorList>
    </citation>
    <scope>IDENTIFICATION</scope>
</reference>
<dbReference type="Bgee" id="ENSLACG00000000032">
    <property type="expression patterns" value="Expressed in muscle tissue and 3 other cell types or tissues"/>
</dbReference>
<dbReference type="Pfam" id="PF23058">
    <property type="entry name" value="RBD_ZCCHC3_2nd"/>
    <property type="match status" value="1"/>
</dbReference>
<keyword evidence="1" id="KW-0862">Zinc</keyword>
<name>H2ZRL7_LATCH</name>
<dbReference type="HOGENOM" id="CLU_882668_0_0_1"/>
<accession>H2ZRL7</accession>
<reference evidence="5" key="1">
    <citation type="submission" date="2011-08" db="EMBL/GenBank/DDBJ databases">
        <title>The draft genome of Latimeria chalumnae.</title>
        <authorList>
            <person name="Di Palma F."/>
            <person name="Alfoldi J."/>
            <person name="Johnson J."/>
            <person name="Berlin A."/>
            <person name="Gnerre S."/>
            <person name="Jaffe D."/>
            <person name="MacCallum I."/>
            <person name="Young S."/>
            <person name="Walker B.J."/>
            <person name="Lander E."/>
            <person name="Lindblad-Toh K."/>
        </authorList>
    </citation>
    <scope>NUCLEOTIDE SEQUENCE [LARGE SCALE GENOMIC DNA]</scope>
    <source>
        <strain evidence="5">Wild caught</strain>
    </source>
</reference>
<dbReference type="PANTHER" id="PTHR22639:SF4">
    <property type="entry name" value="ZINC FINGER CCHC DOMAIN-CONTAINING PROTEIN 3"/>
    <property type="match status" value="1"/>
</dbReference>
<protein>
    <recommendedName>
        <fullName evidence="3">CCHC-type domain-containing protein</fullName>
    </recommendedName>
</protein>
<dbReference type="InterPro" id="IPR036875">
    <property type="entry name" value="Znf_CCHC_sf"/>
</dbReference>
<dbReference type="GO" id="GO:0003723">
    <property type="term" value="F:RNA binding"/>
    <property type="evidence" value="ECO:0007669"/>
    <property type="project" value="InterPro"/>
</dbReference>
<keyword evidence="1" id="KW-0863">Zinc-finger</keyword>
<dbReference type="InterPro" id="IPR057810">
    <property type="entry name" value="RBD_ZCCHC3_1st"/>
</dbReference>
<dbReference type="InterPro" id="IPR001878">
    <property type="entry name" value="Znf_CCHC"/>
</dbReference>
<dbReference type="SMART" id="SM00343">
    <property type="entry name" value="ZnF_C2HC"/>
    <property type="match status" value="3"/>
</dbReference>
<evidence type="ECO:0000256" key="1">
    <source>
        <dbReference type="PROSITE-ProRule" id="PRU00047"/>
    </source>
</evidence>
<feature type="domain" description="CCHC-type" evidence="3">
    <location>
        <begin position="176"/>
        <end position="191"/>
    </location>
</feature>
<dbReference type="Pfam" id="PF23057">
    <property type="entry name" value="RBD_ZCCHC3_1st"/>
    <property type="match status" value="1"/>
</dbReference>
<dbReference type="PANTHER" id="PTHR22639">
    <property type="entry name" value="GAG-RELATED PROTEIN"/>
    <property type="match status" value="1"/>
</dbReference>
<organism evidence="4 5">
    <name type="scientific">Latimeria chalumnae</name>
    <name type="common">Coelacanth</name>
    <dbReference type="NCBI Taxonomy" id="7897"/>
    <lineage>
        <taxon>Eukaryota</taxon>
        <taxon>Metazoa</taxon>
        <taxon>Chordata</taxon>
        <taxon>Craniata</taxon>
        <taxon>Vertebrata</taxon>
        <taxon>Euteleostomi</taxon>
        <taxon>Coelacanthiformes</taxon>
        <taxon>Coelacanthidae</taxon>
        <taxon>Latimeria</taxon>
    </lineage>
</organism>
<evidence type="ECO:0000313" key="4">
    <source>
        <dbReference type="Ensembl" id="ENSLACP00000000038.1"/>
    </source>
</evidence>
<dbReference type="Pfam" id="PF00098">
    <property type="entry name" value="zf-CCHC"/>
    <property type="match status" value="1"/>
</dbReference>
<proteinExistence type="predicted"/>
<keyword evidence="1" id="KW-0479">Metal-binding</keyword>
<dbReference type="GO" id="GO:0008270">
    <property type="term" value="F:zinc ion binding"/>
    <property type="evidence" value="ECO:0007669"/>
    <property type="project" value="UniProtKB-KW"/>
</dbReference>
<feature type="domain" description="CCHC-type" evidence="3">
    <location>
        <begin position="194"/>
        <end position="210"/>
    </location>
</feature>
<dbReference type="STRING" id="7897.ENSLACP00000000038"/>
<dbReference type="OMA" id="GHEVKNC"/>